<dbReference type="Proteomes" id="UP000295689">
    <property type="component" value="Unassembled WGS sequence"/>
</dbReference>
<dbReference type="AlphaFoldDB" id="A0A4R2ATV2"/>
<dbReference type="Pfam" id="PF00117">
    <property type="entry name" value="GATase"/>
    <property type="match status" value="1"/>
</dbReference>
<evidence type="ECO:0000259" key="2">
    <source>
        <dbReference type="Pfam" id="PF00117"/>
    </source>
</evidence>
<sequence>MILMIDNYDSFTFNLVQYLGELGEELKVVRNDQLTVEQIADLNPKFLMISPGPCSPNEAGISLEAIEAFAGKLPIFGVCLGHQAIAQVFGGDVVRAERLMHGKTSMVHHDDSTIFKGIDNPFPAARYHSLIVKRETLPECLEVSAWTEEGEIMAVRHKHLSVEGVQFHPESILTTAGKQLLLNFIKTYQAGPVLLPAGHERI</sequence>
<dbReference type="FunFam" id="3.40.50.880:FF:000003">
    <property type="entry name" value="Anthranilate synthase component II"/>
    <property type="match status" value="1"/>
</dbReference>
<evidence type="ECO:0000256" key="1">
    <source>
        <dbReference type="ARBA" id="ARBA00022962"/>
    </source>
</evidence>
<dbReference type="InterPro" id="IPR029062">
    <property type="entry name" value="Class_I_gatase-like"/>
</dbReference>
<dbReference type="PROSITE" id="PS51273">
    <property type="entry name" value="GATASE_TYPE_1"/>
    <property type="match status" value="1"/>
</dbReference>
<dbReference type="PRINTS" id="PR00097">
    <property type="entry name" value="ANTSNTHASEII"/>
</dbReference>
<protein>
    <submittedName>
        <fullName evidence="3">Para-aminobenzoate synthetase component 2</fullName>
    </submittedName>
</protein>
<dbReference type="GO" id="GO:0005829">
    <property type="term" value="C:cytosol"/>
    <property type="evidence" value="ECO:0007669"/>
    <property type="project" value="TreeGrafter"/>
</dbReference>
<dbReference type="EMBL" id="SLVV01000026">
    <property type="protein sequence ID" value="TCN17307.1"/>
    <property type="molecule type" value="Genomic_DNA"/>
</dbReference>
<dbReference type="SUPFAM" id="SSF52317">
    <property type="entry name" value="Class I glutamine amidotransferase-like"/>
    <property type="match status" value="1"/>
</dbReference>
<gene>
    <name evidence="3" type="ORF">EV146_1268</name>
</gene>
<dbReference type="PRINTS" id="PR00096">
    <property type="entry name" value="GATASE"/>
</dbReference>
<reference evidence="3 4" key="1">
    <citation type="journal article" date="2015" name="Stand. Genomic Sci.">
        <title>Genomic Encyclopedia of Bacterial and Archaeal Type Strains, Phase III: the genomes of soil and plant-associated and newly described type strains.</title>
        <authorList>
            <person name="Whitman W.B."/>
            <person name="Woyke T."/>
            <person name="Klenk H.P."/>
            <person name="Zhou Y."/>
            <person name="Lilburn T.G."/>
            <person name="Beck B.J."/>
            <person name="De Vos P."/>
            <person name="Vandamme P."/>
            <person name="Eisen J.A."/>
            <person name="Garrity G."/>
            <person name="Hugenholtz P."/>
            <person name="Kyrpides N.C."/>
        </authorList>
    </citation>
    <scope>NUCLEOTIDE SEQUENCE [LARGE SCALE GENOMIC DNA]</scope>
    <source>
        <strain evidence="3 4">CV53</strain>
    </source>
</reference>
<dbReference type="Gene3D" id="3.40.50.880">
    <property type="match status" value="1"/>
</dbReference>
<dbReference type="GO" id="GO:0000162">
    <property type="term" value="P:L-tryptophan biosynthetic process"/>
    <property type="evidence" value="ECO:0007669"/>
    <property type="project" value="TreeGrafter"/>
</dbReference>
<dbReference type="GO" id="GO:0004049">
    <property type="term" value="F:anthranilate synthase activity"/>
    <property type="evidence" value="ECO:0007669"/>
    <property type="project" value="TreeGrafter"/>
</dbReference>
<accession>A0A4R2ATV2</accession>
<feature type="domain" description="Glutamine amidotransferase" evidence="2">
    <location>
        <begin position="3"/>
        <end position="185"/>
    </location>
</feature>
<dbReference type="NCBIfam" id="NF005799">
    <property type="entry name" value="PRK07649.1"/>
    <property type="match status" value="1"/>
</dbReference>
<dbReference type="RefSeq" id="WP_132011565.1">
    <property type="nucleotide sequence ID" value="NZ_JABUHM010000026.1"/>
</dbReference>
<dbReference type="InterPro" id="IPR050472">
    <property type="entry name" value="Anth_synth/Amidotransfase"/>
</dbReference>
<organism evidence="3 4">
    <name type="scientific">Mesobacillus foraminis</name>
    <dbReference type="NCBI Taxonomy" id="279826"/>
    <lineage>
        <taxon>Bacteria</taxon>
        <taxon>Bacillati</taxon>
        <taxon>Bacillota</taxon>
        <taxon>Bacilli</taxon>
        <taxon>Bacillales</taxon>
        <taxon>Bacillaceae</taxon>
        <taxon>Mesobacillus</taxon>
    </lineage>
</organism>
<dbReference type="InterPro" id="IPR006221">
    <property type="entry name" value="TrpG/PapA_dom"/>
</dbReference>
<dbReference type="NCBIfam" id="TIGR00566">
    <property type="entry name" value="trpG_papA"/>
    <property type="match status" value="1"/>
</dbReference>
<dbReference type="PRINTS" id="PR00099">
    <property type="entry name" value="CPSGATASE"/>
</dbReference>
<comment type="caution">
    <text evidence="3">The sequence shown here is derived from an EMBL/GenBank/DDBJ whole genome shotgun (WGS) entry which is preliminary data.</text>
</comment>
<dbReference type="InterPro" id="IPR017926">
    <property type="entry name" value="GATASE"/>
</dbReference>
<dbReference type="CDD" id="cd01743">
    <property type="entry name" value="GATase1_Anthranilate_Synthase"/>
    <property type="match status" value="1"/>
</dbReference>
<dbReference type="PANTHER" id="PTHR43418:SF4">
    <property type="entry name" value="MULTIFUNCTIONAL TRYPTOPHAN BIOSYNTHESIS PROTEIN"/>
    <property type="match status" value="1"/>
</dbReference>
<keyword evidence="1" id="KW-0315">Glutamine amidotransferase</keyword>
<dbReference type="PANTHER" id="PTHR43418">
    <property type="entry name" value="MULTIFUNCTIONAL TRYPTOPHAN BIOSYNTHESIS PROTEIN-RELATED"/>
    <property type="match status" value="1"/>
</dbReference>
<name>A0A4R2ATV2_9BACI</name>
<evidence type="ECO:0000313" key="3">
    <source>
        <dbReference type="EMBL" id="TCN17307.1"/>
    </source>
</evidence>
<keyword evidence="4" id="KW-1185">Reference proteome</keyword>
<evidence type="ECO:0000313" key="4">
    <source>
        <dbReference type="Proteomes" id="UP000295689"/>
    </source>
</evidence>
<proteinExistence type="predicted"/>